<dbReference type="InterPro" id="IPR013658">
    <property type="entry name" value="SGL"/>
</dbReference>
<dbReference type="PANTHER" id="PTHR47572:SF5">
    <property type="entry name" value="BLR2277 PROTEIN"/>
    <property type="match status" value="1"/>
</dbReference>
<reference evidence="2 3" key="1">
    <citation type="submission" date="2015-03" db="EMBL/GenBank/DDBJ databases">
        <title>Genomics and transcriptomics of the oil-accumulating basidiomycete yeast T. oleaginosus allow insights into substrate utilization and the diverse evolutionary trajectories of mating systems in fungi.</title>
        <authorList>
            <consortium name="DOE Joint Genome Institute"/>
            <person name="Kourist R."/>
            <person name="Kracht O."/>
            <person name="Bracharz F."/>
            <person name="Lipzen A."/>
            <person name="Nolan M."/>
            <person name="Ohm R."/>
            <person name="Grigoriev I."/>
            <person name="Sun S."/>
            <person name="Heitman J."/>
            <person name="Bruck T."/>
            <person name="Nowrousian M."/>
        </authorList>
    </citation>
    <scope>NUCLEOTIDE SEQUENCE [LARGE SCALE GENOMIC DNA]</scope>
    <source>
        <strain evidence="2 3">IBC0246</strain>
    </source>
</reference>
<evidence type="ECO:0000313" key="2">
    <source>
        <dbReference type="EMBL" id="KLT44571.1"/>
    </source>
</evidence>
<dbReference type="RefSeq" id="XP_018281062.1">
    <property type="nucleotide sequence ID" value="XM_018425199.1"/>
</dbReference>
<dbReference type="Gene3D" id="2.120.10.30">
    <property type="entry name" value="TolB, C-terminal domain"/>
    <property type="match status" value="1"/>
</dbReference>
<accession>A0A0J0XU03</accession>
<dbReference type="OrthoDB" id="423498at2759"/>
<evidence type="ECO:0000259" key="1">
    <source>
        <dbReference type="Pfam" id="PF08450"/>
    </source>
</evidence>
<proteinExistence type="predicted"/>
<dbReference type="PANTHER" id="PTHR47572">
    <property type="entry name" value="LIPOPROTEIN-RELATED"/>
    <property type="match status" value="1"/>
</dbReference>
<dbReference type="Pfam" id="PF08450">
    <property type="entry name" value="SGL"/>
    <property type="match status" value="1"/>
</dbReference>
<keyword evidence="3" id="KW-1185">Reference proteome</keyword>
<organism evidence="2 3">
    <name type="scientific">Cutaneotrichosporon oleaginosum</name>
    <dbReference type="NCBI Taxonomy" id="879819"/>
    <lineage>
        <taxon>Eukaryota</taxon>
        <taxon>Fungi</taxon>
        <taxon>Dikarya</taxon>
        <taxon>Basidiomycota</taxon>
        <taxon>Agaricomycotina</taxon>
        <taxon>Tremellomycetes</taxon>
        <taxon>Trichosporonales</taxon>
        <taxon>Trichosporonaceae</taxon>
        <taxon>Cutaneotrichosporon</taxon>
    </lineage>
</organism>
<dbReference type="AlphaFoldDB" id="A0A0J0XU03"/>
<protein>
    <submittedName>
        <fullName evidence="2">Calcium-dependent phosphotriesterase</fullName>
    </submittedName>
</protein>
<sequence>MAGFFATPPTLTGTLLSTVPSSLYDQGTSDWSPGNGPPPPIFLEGITSDTQGNLWLVDIGPGRILRLDSSGTWHVATQFKGNPNGLAMAQDGRLMIADYAEGILAYDPAAGKVTPHLARRNLERFKGPNDLVVASNGDLYFTDQGQTDMADPTGRVYRLSEGGKLDMLIGNGPSPNGLVLSPDESILYVAMTRDNSVWRCPLHKDGTTTKVARFFSTNGSTGPDGLTIDIEGNVFICMPPLGAIFVVSPLGEPVARINAPKTDKPAMLTNCIFGSRAEDRRRLYFCDSLAGAVGYVDWHCEGATPLRATKQ</sequence>
<dbReference type="STRING" id="879819.A0A0J0XU03"/>
<name>A0A0J0XU03_9TREE</name>
<evidence type="ECO:0000313" key="3">
    <source>
        <dbReference type="Proteomes" id="UP000053611"/>
    </source>
</evidence>
<feature type="domain" description="SMP-30/Gluconolactonase/LRE-like region" evidence="1">
    <location>
        <begin position="44"/>
        <end position="285"/>
    </location>
</feature>
<dbReference type="Proteomes" id="UP000053611">
    <property type="component" value="Unassembled WGS sequence"/>
</dbReference>
<dbReference type="InterPro" id="IPR051262">
    <property type="entry name" value="SMP-30/CGR1_Lactonase"/>
</dbReference>
<dbReference type="GeneID" id="28985802"/>
<gene>
    <name evidence="2" type="ORF">CC85DRAFT_300411</name>
</gene>
<dbReference type="SUPFAM" id="SSF63829">
    <property type="entry name" value="Calcium-dependent phosphotriesterase"/>
    <property type="match status" value="1"/>
</dbReference>
<dbReference type="EMBL" id="KQ087186">
    <property type="protein sequence ID" value="KLT44571.1"/>
    <property type="molecule type" value="Genomic_DNA"/>
</dbReference>
<dbReference type="InterPro" id="IPR011042">
    <property type="entry name" value="6-blade_b-propeller_TolB-like"/>
</dbReference>